<gene>
    <name evidence="8" type="ORF">PGLA1383_LOCUS24976</name>
</gene>
<dbReference type="GO" id="GO:0016020">
    <property type="term" value="C:membrane"/>
    <property type="evidence" value="ECO:0007669"/>
    <property type="project" value="UniProtKB-SubCell"/>
</dbReference>
<dbReference type="InterPro" id="IPR042240">
    <property type="entry name" value="CHASE_sf"/>
</dbReference>
<dbReference type="Proteomes" id="UP000654075">
    <property type="component" value="Unassembled WGS sequence"/>
</dbReference>
<dbReference type="GO" id="GO:0003824">
    <property type="term" value="F:catalytic activity"/>
    <property type="evidence" value="ECO:0007669"/>
    <property type="project" value="UniProtKB-ARBA"/>
</dbReference>
<comment type="caution">
    <text evidence="8">The sequence shown here is derived from an EMBL/GenBank/DDBJ whole genome shotgun (WGS) entry which is preliminary data.</text>
</comment>
<feature type="transmembrane region" description="Helical" evidence="6">
    <location>
        <begin position="665"/>
        <end position="688"/>
    </location>
</feature>
<evidence type="ECO:0000313" key="9">
    <source>
        <dbReference type="Proteomes" id="UP000654075"/>
    </source>
</evidence>
<protein>
    <recommendedName>
        <fullName evidence="7">CHASE domain-containing protein</fullName>
    </recommendedName>
</protein>
<organism evidence="8 9">
    <name type="scientific">Polarella glacialis</name>
    <name type="common">Dinoflagellate</name>
    <dbReference type="NCBI Taxonomy" id="89957"/>
    <lineage>
        <taxon>Eukaryota</taxon>
        <taxon>Sar</taxon>
        <taxon>Alveolata</taxon>
        <taxon>Dinophyceae</taxon>
        <taxon>Suessiales</taxon>
        <taxon>Suessiaceae</taxon>
        <taxon>Polarella</taxon>
    </lineage>
</organism>
<sequence>MRRQLVTSVSSTKALAALVQLDAGNTLFSPLEAEVQDVVSASVAVAAAAVSNASLTVQEAITAQKQNATTSLISNLSLAGFNIVAESLIDSYKGITNLQLAPSGVVSVIHPFASNEAAIGHDLYNNASSKSGARLAIKSRNITFIGPITLLQNGLSAIIARYPIFIENRNYRGQVSEFPTWWGFATMLCTLDDLFASTILGSASAFGLSFVVYAHGESSETFLFASKDVPGRPAKVEVDPEKQWLQYAKSKQPVITGFKEPDLNVDWQLLIWPSEGWEQHSQMFVPQVGLCVLFFLSSLVSLYGLLLKDTVVPLPDAIEAPSSAIKHPAEPAVPPGLHRRGTVWDLMNDVRKFESQVRELRLSSRRRFPTLSMRILVKALLGMRQLVTSVSSTKALAALVQLDAGNTLFSPLEAEVQDVVSASVAVAAAAVSNASLTVQEAITAQKQNATTSLISNLSLAGFNIVAESLIDSYKGITNLQLAPSGVVSVIHPLASNEAAIGHDLYNNASSKSGARLAIKSRNITFIGPITLLQNGLSAIIARYPIFIENRNYRGQVSEFPTWWGFATMLCTLDDLFASTILGSASAFGLSFVVYAHGESSETFLFASKDVPGRPAKVEVDPEKQWLQYAKSKQPVITGFKEPDLNVDWQLLIWPSEGWEQHSQMFVPQVGLCVLFFLSSLVSLYGLLLKDTVLIQVDRFCSGARGLLQRDVGEPPSPEQRAEASFAAGLSERWQAPDGQGKLVEVNLIEAIEHHGLNVMPDWYSSLDRIYQVRDMAVCSANPEPPVPLSGLLGAPGHSYVVPSKSPRSRTGSQHQQESLDESQPDEETMRRYRSNLVATNLSGVHPVMR</sequence>
<feature type="transmembrane region" description="Helical" evidence="6">
    <location>
        <begin position="575"/>
        <end position="595"/>
    </location>
</feature>
<keyword evidence="9" id="KW-1185">Reference proteome</keyword>
<feature type="domain" description="CHASE" evidence="7">
    <location>
        <begin position="102"/>
        <end position="204"/>
    </location>
</feature>
<feature type="domain" description="CHASE" evidence="7">
    <location>
        <begin position="483"/>
        <end position="585"/>
    </location>
</feature>
<accession>A0A813F691</accession>
<keyword evidence="3 6" id="KW-1133">Transmembrane helix</keyword>
<proteinExistence type="predicted"/>
<keyword evidence="2 6" id="KW-0812">Transmembrane</keyword>
<dbReference type="GO" id="GO:0007165">
    <property type="term" value="P:signal transduction"/>
    <property type="evidence" value="ECO:0007669"/>
    <property type="project" value="UniProtKB-ARBA"/>
</dbReference>
<evidence type="ECO:0000259" key="7">
    <source>
        <dbReference type="PROSITE" id="PS50839"/>
    </source>
</evidence>
<comment type="subcellular location">
    <subcellularLocation>
        <location evidence="1">Membrane</location>
    </subcellularLocation>
</comment>
<evidence type="ECO:0000256" key="6">
    <source>
        <dbReference type="SAM" id="Phobius"/>
    </source>
</evidence>
<dbReference type="Gene3D" id="3.30.450.350">
    <property type="entry name" value="CHASE domain"/>
    <property type="match status" value="2"/>
</dbReference>
<evidence type="ECO:0000313" key="8">
    <source>
        <dbReference type="EMBL" id="CAE8607028.1"/>
    </source>
</evidence>
<evidence type="ECO:0000256" key="5">
    <source>
        <dbReference type="SAM" id="MobiDB-lite"/>
    </source>
</evidence>
<reference evidence="8" key="1">
    <citation type="submission" date="2021-02" db="EMBL/GenBank/DDBJ databases">
        <authorList>
            <person name="Dougan E. K."/>
            <person name="Rhodes N."/>
            <person name="Thang M."/>
            <person name="Chan C."/>
        </authorList>
    </citation>
    <scope>NUCLEOTIDE SEQUENCE</scope>
</reference>
<dbReference type="Pfam" id="PF03924">
    <property type="entry name" value="CHASE"/>
    <property type="match status" value="2"/>
</dbReference>
<evidence type="ECO:0000256" key="1">
    <source>
        <dbReference type="ARBA" id="ARBA00004370"/>
    </source>
</evidence>
<dbReference type="SMART" id="SM01079">
    <property type="entry name" value="CHASE"/>
    <property type="match status" value="2"/>
</dbReference>
<name>A0A813F691_POLGL</name>
<dbReference type="PROSITE" id="PS50839">
    <property type="entry name" value="CHASE"/>
    <property type="match status" value="2"/>
</dbReference>
<evidence type="ECO:0000256" key="2">
    <source>
        <dbReference type="ARBA" id="ARBA00022692"/>
    </source>
</evidence>
<feature type="transmembrane region" description="Helical" evidence="6">
    <location>
        <begin position="284"/>
        <end position="306"/>
    </location>
</feature>
<evidence type="ECO:0000256" key="3">
    <source>
        <dbReference type="ARBA" id="ARBA00022989"/>
    </source>
</evidence>
<evidence type="ECO:0000256" key="4">
    <source>
        <dbReference type="ARBA" id="ARBA00023136"/>
    </source>
</evidence>
<dbReference type="InterPro" id="IPR006189">
    <property type="entry name" value="CHASE_dom"/>
</dbReference>
<feature type="region of interest" description="Disordered" evidence="5">
    <location>
        <begin position="797"/>
        <end position="828"/>
    </location>
</feature>
<keyword evidence="4 6" id="KW-0472">Membrane</keyword>
<dbReference type="EMBL" id="CAJNNV010020262">
    <property type="protein sequence ID" value="CAE8607028.1"/>
    <property type="molecule type" value="Genomic_DNA"/>
</dbReference>
<dbReference type="AlphaFoldDB" id="A0A813F691"/>